<name>B3FWU1_9VIRU</name>
<organism evidence="1">
    <name type="scientific">Cotesia plutellae bracovirus</name>
    <dbReference type="NCBI Taxonomy" id="360638"/>
    <lineage>
        <taxon>Viruses</taxon>
        <taxon>Viruses incertae sedis</taxon>
        <taxon>Polydnaviriformidae</taxon>
        <taxon>Bracoviriform</taxon>
    </lineage>
</organism>
<protein>
    <submittedName>
        <fullName evidence="1">RTX</fullName>
    </submittedName>
</protein>
<dbReference type="EMBL" id="EU523381">
    <property type="protein sequence ID" value="ACD69413.1"/>
    <property type="molecule type" value="Genomic_DNA"/>
</dbReference>
<evidence type="ECO:0000313" key="1">
    <source>
        <dbReference type="EMBL" id="ACD69413.1"/>
    </source>
</evidence>
<reference evidence="1" key="1">
    <citation type="journal article" date="2008" name="J. Asia-Pac. Entomol.">
        <title>A putative actin destabilizer, CpBV-RTX, encoded in Cotesia plutellae bracovirus and its expression in the parasitized Plutella xylostella.</title>
        <authorList>
            <person name="Kim H.H."/>
            <person name="Barandoc K."/>
            <person name="Kim Y."/>
        </authorList>
    </citation>
    <scope>NUCLEOTIDE SEQUENCE</scope>
</reference>
<sequence>MCFTVLSINACSSALIESKETWYLTSKSVSGTETDCSSVNWSRQMSIAQIDTNLSNHPALYITIGHSPFSFSSGDVMPSYFLFTIFQKEMSCAE</sequence>
<accession>B3FWU1</accession>
<proteinExistence type="predicted"/>